<dbReference type="InterPro" id="IPR036788">
    <property type="entry name" value="T_IF-3_C_sf"/>
</dbReference>
<accession>W5J4K6</accession>
<evidence type="ECO:0000256" key="2">
    <source>
        <dbReference type="ARBA" id="ARBA00022540"/>
    </source>
</evidence>
<protein>
    <submittedName>
        <fullName evidence="6">Translation initiation factor-3</fullName>
    </submittedName>
</protein>
<evidence type="ECO:0000259" key="5">
    <source>
        <dbReference type="Pfam" id="PF05198"/>
    </source>
</evidence>
<reference evidence="6" key="2">
    <citation type="submission" date="2010-05" db="EMBL/GenBank/DDBJ databases">
        <authorList>
            <person name="Almeida L.G."/>
            <person name="Nicolas M.F."/>
            <person name="Souza R.C."/>
            <person name="Vasconcelos A.T.R."/>
        </authorList>
    </citation>
    <scope>NUCLEOTIDE SEQUENCE</scope>
</reference>
<dbReference type="InterPro" id="IPR036787">
    <property type="entry name" value="T_IF-3_N_sf"/>
</dbReference>
<dbReference type="Proteomes" id="UP000000673">
    <property type="component" value="Unassembled WGS sequence"/>
</dbReference>
<dbReference type="VEuPathDB" id="VectorBase:ADAC010680"/>
<dbReference type="GO" id="GO:0032790">
    <property type="term" value="P:ribosome disassembly"/>
    <property type="evidence" value="ECO:0007669"/>
    <property type="project" value="TreeGrafter"/>
</dbReference>
<reference evidence="7" key="4">
    <citation type="submission" date="2015-06" db="UniProtKB">
        <authorList>
            <consortium name="EnsemblMetazoa"/>
        </authorList>
    </citation>
    <scope>IDENTIFICATION</scope>
</reference>
<dbReference type="Gene3D" id="3.10.20.80">
    <property type="entry name" value="Translation initiation factor 3 (IF-3), N-terminal domain"/>
    <property type="match status" value="1"/>
</dbReference>
<evidence type="ECO:0000313" key="6">
    <source>
        <dbReference type="EMBL" id="ETN57749.1"/>
    </source>
</evidence>
<dbReference type="FunFam" id="3.30.110.10:FF:000006">
    <property type="entry name" value="Probable translation initiation factor, mitochondrial"/>
    <property type="match status" value="1"/>
</dbReference>
<dbReference type="SUPFAM" id="SSF54364">
    <property type="entry name" value="Translation initiation factor IF3, N-terminal domain"/>
    <property type="match status" value="1"/>
</dbReference>
<evidence type="ECO:0000256" key="1">
    <source>
        <dbReference type="ARBA" id="ARBA00005439"/>
    </source>
</evidence>
<dbReference type="GO" id="GO:0003743">
    <property type="term" value="F:translation initiation factor activity"/>
    <property type="evidence" value="ECO:0007669"/>
    <property type="project" value="UniProtKB-KW"/>
</dbReference>
<keyword evidence="8" id="KW-1185">Reference proteome</keyword>
<dbReference type="eggNOG" id="ENOG502QU0S">
    <property type="taxonomic scope" value="Eukaryota"/>
</dbReference>
<dbReference type="AlphaFoldDB" id="W5J4K6"/>
<reference evidence="6" key="3">
    <citation type="journal article" date="2013" name="Nucleic Acids Res.">
        <title>The genome of Anopheles darlingi, the main neotropical malaria vector.</title>
        <authorList>
            <person name="Marinotti O."/>
            <person name="Cerqueira G.C."/>
            <person name="de Almeida L.G."/>
            <person name="Ferro M.I."/>
            <person name="Loreto E.L."/>
            <person name="Zaha A."/>
            <person name="Teixeira S.M."/>
            <person name="Wespiser A.R."/>
            <person name="Almeida E Silva A."/>
            <person name="Schlindwein A.D."/>
            <person name="Pacheco A.C."/>
            <person name="Silva A.L."/>
            <person name="Graveley B.R."/>
            <person name="Walenz B.P."/>
            <person name="Lima Bde A."/>
            <person name="Ribeiro C.A."/>
            <person name="Nunes-Silva C.G."/>
            <person name="de Carvalho C.R."/>
            <person name="Soares C.M."/>
            <person name="de Menezes C.B."/>
            <person name="Matiolli C."/>
            <person name="Caffrey D."/>
            <person name="Araujo D.A."/>
            <person name="de Oliveira D.M."/>
            <person name="Golenbock D."/>
            <person name="Grisard E.C."/>
            <person name="Fantinatti-Garboggini F."/>
            <person name="de Carvalho F.M."/>
            <person name="Barcellos F.G."/>
            <person name="Prosdocimi F."/>
            <person name="May G."/>
            <person name="Azevedo Junior G.M."/>
            <person name="Guimaraes G.M."/>
            <person name="Goldman G.H."/>
            <person name="Padilha I.Q."/>
            <person name="Batista Jda S."/>
            <person name="Ferro J.A."/>
            <person name="Ribeiro J.M."/>
            <person name="Fietto J.L."/>
            <person name="Dabbas K.M."/>
            <person name="Cerdeira L."/>
            <person name="Agnez-Lima L.F."/>
            <person name="Brocchi M."/>
            <person name="de Carvalho M.O."/>
            <person name="Teixeira Mde M."/>
            <person name="Diniz Maia Mde M."/>
            <person name="Goldman M.H."/>
            <person name="Cruz Schneider M.P."/>
            <person name="Felipe M.S."/>
            <person name="Hungria M."/>
            <person name="Nicolas M.F."/>
            <person name="Pereira M."/>
            <person name="Montes M.A."/>
            <person name="Cantao M.E."/>
            <person name="Vincentz M."/>
            <person name="Rafael M.S."/>
            <person name="Silverman N."/>
            <person name="Stoco P.H."/>
            <person name="Souza R.C."/>
            <person name="Vicentini R."/>
            <person name="Gazzinelli R.T."/>
            <person name="Neves Rde O."/>
            <person name="Silva R."/>
            <person name="Astolfi-Filho S."/>
            <person name="Maciel T.E."/>
            <person name="Urmenyi T.P."/>
            <person name="Tadei W.P."/>
            <person name="Camargo E.P."/>
            <person name="de Vasconcelos A.T."/>
        </authorList>
    </citation>
    <scope>NUCLEOTIDE SEQUENCE</scope>
</reference>
<feature type="region of interest" description="Disordered" evidence="4">
    <location>
        <begin position="235"/>
        <end position="268"/>
    </location>
</feature>
<dbReference type="Pfam" id="PF05198">
    <property type="entry name" value="IF3_N"/>
    <property type="match status" value="1"/>
</dbReference>
<evidence type="ECO:0000256" key="3">
    <source>
        <dbReference type="ARBA" id="ARBA00022917"/>
    </source>
</evidence>
<gene>
    <name evidence="6" type="ORF">AND_010680</name>
</gene>
<sequence>MNFLSRIISGPRVYQVAFSRATIVRSGLPSVSLSDGARFSTKTTKLDVAGGNETGRKTAGPESSGSARKAKTSPKVTLIGQDESISIVNLEEATKISNRRNLKLVKVTDLDSKTQRPVYRLMTGSEYLTEDLKRREEKKKSKQDATVKGDKLLTISARIAEHDLVSKIQNVQKWLTKSYEVRVVVTGDGAGSKGKQEDIAQRFETNVKECGKIVQKRLRDNDLRFNILPVAAGSAPSSATATTTAGTGTGKQKTLLETKGTNNPLAAGGDAQAVRGIHYQASGLLA</sequence>
<evidence type="ECO:0000313" key="8">
    <source>
        <dbReference type="Proteomes" id="UP000000673"/>
    </source>
</evidence>
<keyword evidence="2 6" id="KW-0396">Initiation factor</keyword>
<dbReference type="PANTHER" id="PTHR10938">
    <property type="entry name" value="TRANSLATION INITIATION FACTOR IF-3"/>
    <property type="match status" value="1"/>
</dbReference>
<dbReference type="FunCoup" id="W5J4K6">
    <property type="interactions" value="69"/>
</dbReference>
<dbReference type="SUPFAM" id="SSF55200">
    <property type="entry name" value="Translation initiation factor IF3, C-terminal domain"/>
    <property type="match status" value="1"/>
</dbReference>
<comment type="similarity">
    <text evidence="1">Belongs to the IF-3 family.</text>
</comment>
<dbReference type="InterPro" id="IPR001288">
    <property type="entry name" value="Translation_initiation_fac_3"/>
</dbReference>
<evidence type="ECO:0000256" key="4">
    <source>
        <dbReference type="SAM" id="MobiDB-lite"/>
    </source>
</evidence>
<feature type="compositionally biased region" description="Low complexity" evidence="4">
    <location>
        <begin position="235"/>
        <end position="246"/>
    </location>
</feature>
<dbReference type="OMA" id="TNVKECG"/>
<dbReference type="PANTHER" id="PTHR10938:SF0">
    <property type="entry name" value="TRANSLATION INITIATION FACTOR IF-3, MITOCHONDRIAL"/>
    <property type="match status" value="1"/>
</dbReference>
<dbReference type="VEuPathDB" id="VectorBase:ADAR2_009770"/>
<evidence type="ECO:0000313" key="7">
    <source>
        <dbReference type="EnsemblMetazoa" id="ADAC010680-PA"/>
    </source>
</evidence>
<organism evidence="6">
    <name type="scientific">Anopheles darlingi</name>
    <name type="common">Mosquito</name>
    <dbReference type="NCBI Taxonomy" id="43151"/>
    <lineage>
        <taxon>Eukaryota</taxon>
        <taxon>Metazoa</taxon>
        <taxon>Ecdysozoa</taxon>
        <taxon>Arthropoda</taxon>
        <taxon>Hexapoda</taxon>
        <taxon>Insecta</taxon>
        <taxon>Pterygota</taxon>
        <taxon>Neoptera</taxon>
        <taxon>Endopterygota</taxon>
        <taxon>Diptera</taxon>
        <taxon>Nematocera</taxon>
        <taxon>Culicoidea</taxon>
        <taxon>Culicidae</taxon>
        <taxon>Anophelinae</taxon>
        <taxon>Anopheles</taxon>
    </lineage>
</organism>
<dbReference type="HOGENOM" id="CLU_090764_0_0_1"/>
<dbReference type="GO" id="GO:0005739">
    <property type="term" value="C:mitochondrion"/>
    <property type="evidence" value="ECO:0007669"/>
    <property type="project" value="TreeGrafter"/>
</dbReference>
<dbReference type="EnsemblMetazoa" id="ADAC010680-RA">
    <property type="protein sequence ID" value="ADAC010680-PA"/>
    <property type="gene ID" value="ADAC010680"/>
</dbReference>
<dbReference type="GO" id="GO:0043022">
    <property type="term" value="F:ribosome binding"/>
    <property type="evidence" value="ECO:0007669"/>
    <property type="project" value="TreeGrafter"/>
</dbReference>
<dbReference type="InterPro" id="IPR019814">
    <property type="entry name" value="Translation_initiation_fac_3_N"/>
</dbReference>
<feature type="region of interest" description="Disordered" evidence="4">
    <location>
        <begin position="44"/>
        <end position="73"/>
    </location>
</feature>
<keyword evidence="3" id="KW-0648">Protein biosynthesis</keyword>
<reference evidence="6 8" key="1">
    <citation type="journal article" date="2010" name="BMC Genomics">
        <title>Combination of measures distinguishes pre-miRNAs from other stem-loops in the genome of the newly sequenced Anopheles darlingi.</title>
        <authorList>
            <person name="Mendes N.D."/>
            <person name="Freitas A.T."/>
            <person name="Vasconcelos A.T."/>
            <person name="Sagot M.F."/>
        </authorList>
    </citation>
    <scope>NUCLEOTIDE SEQUENCE</scope>
</reference>
<dbReference type="EMBL" id="ADMH02002215">
    <property type="protein sequence ID" value="ETN57749.1"/>
    <property type="molecule type" value="Genomic_DNA"/>
</dbReference>
<dbReference type="GO" id="GO:0070124">
    <property type="term" value="P:mitochondrial translational initiation"/>
    <property type="evidence" value="ECO:0007669"/>
    <property type="project" value="TreeGrafter"/>
</dbReference>
<dbReference type="Gene3D" id="3.30.110.10">
    <property type="entry name" value="Translation initiation factor 3 (IF-3), C-terminal domain"/>
    <property type="match status" value="1"/>
</dbReference>
<proteinExistence type="inferred from homology"/>
<feature type="domain" description="Translation initiation factor 3 N-terminal" evidence="5">
    <location>
        <begin position="73"/>
        <end position="137"/>
    </location>
</feature>
<name>W5J4K6_ANODA</name>